<dbReference type="KEGG" id="bph:Bphy_6186"/>
<feature type="region of interest" description="Disordered" evidence="2">
    <location>
        <begin position="191"/>
        <end position="239"/>
    </location>
</feature>
<dbReference type="OrthoDB" id="8478585at2"/>
<dbReference type="PANTHER" id="PTHR43680:SF2">
    <property type="entry name" value="NITRATE REDUCTASE MOLYBDENUM COFACTOR ASSEMBLY CHAPERONE NARJ"/>
    <property type="match status" value="1"/>
</dbReference>
<dbReference type="InterPro" id="IPR036411">
    <property type="entry name" value="TorD-like_sf"/>
</dbReference>
<dbReference type="GO" id="GO:0051131">
    <property type="term" value="P:chaperone-mediated protein complex assembly"/>
    <property type="evidence" value="ECO:0007669"/>
    <property type="project" value="InterPro"/>
</dbReference>
<feature type="compositionally biased region" description="Polar residues" evidence="2">
    <location>
        <begin position="228"/>
        <end position="239"/>
    </location>
</feature>
<dbReference type="Proteomes" id="UP000001192">
    <property type="component" value="Plasmid pBPHY01"/>
</dbReference>
<dbReference type="HOGENOM" id="CLU_084469_0_1_4"/>
<name>B2JWA6_PARP8</name>
<gene>
    <name evidence="3" type="ordered locus">Bphy_6186</name>
</gene>
<dbReference type="GO" id="GO:0042128">
    <property type="term" value="P:nitrate assimilation"/>
    <property type="evidence" value="ECO:0007669"/>
    <property type="project" value="UniProtKB-KW"/>
</dbReference>
<dbReference type="InterPro" id="IPR003765">
    <property type="entry name" value="NO3_reductase_chaperone_NarJ"/>
</dbReference>
<organism evidence="3 4">
    <name type="scientific">Paraburkholderia phymatum (strain DSM 17167 / CIP 108236 / LMG 21445 / STM815)</name>
    <name type="common">Burkholderia phymatum</name>
    <dbReference type="NCBI Taxonomy" id="391038"/>
    <lineage>
        <taxon>Bacteria</taxon>
        <taxon>Pseudomonadati</taxon>
        <taxon>Pseudomonadota</taxon>
        <taxon>Betaproteobacteria</taxon>
        <taxon>Burkholderiales</taxon>
        <taxon>Burkholderiaceae</taxon>
        <taxon>Paraburkholderia</taxon>
    </lineage>
</organism>
<dbReference type="Pfam" id="PF02613">
    <property type="entry name" value="Nitrate_red_del"/>
    <property type="match status" value="1"/>
</dbReference>
<protein>
    <submittedName>
        <fullName evidence="3">Nitrate reductase molybdenum cofactor assembly chaperone</fullName>
    </submittedName>
</protein>
<dbReference type="EMBL" id="CP001045">
    <property type="protein sequence ID" value="ACC75233.1"/>
    <property type="molecule type" value="Genomic_DNA"/>
</dbReference>
<proteinExistence type="predicted"/>
<evidence type="ECO:0000256" key="2">
    <source>
        <dbReference type="SAM" id="MobiDB-lite"/>
    </source>
</evidence>
<evidence type="ECO:0000313" key="3">
    <source>
        <dbReference type="EMBL" id="ACC75233.1"/>
    </source>
</evidence>
<dbReference type="Gene3D" id="1.10.3480.10">
    <property type="entry name" value="TorD-like"/>
    <property type="match status" value="1"/>
</dbReference>
<accession>B2JWA6</accession>
<dbReference type="SUPFAM" id="SSF89155">
    <property type="entry name" value="TorD-like"/>
    <property type="match status" value="1"/>
</dbReference>
<dbReference type="RefSeq" id="WP_012405392.1">
    <property type="nucleotide sequence ID" value="NC_010625.1"/>
</dbReference>
<dbReference type="GO" id="GO:0016530">
    <property type="term" value="F:metallochaperone activity"/>
    <property type="evidence" value="ECO:0007669"/>
    <property type="project" value="TreeGrafter"/>
</dbReference>
<dbReference type="NCBIfam" id="TIGR00684">
    <property type="entry name" value="narJ"/>
    <property type="match status" value="1"/>
</dbReference>
<evidence type="ECO:0000256" key="1">
    <source>
        <dbReference type="ARBA" id="ARBA00023063"/>
    </source>
</evidence>
<keyword evidence="3" id="KW-0614">Plasmid</keyword>
<reference evidence="4" key="1">
    <citation type="journal article" date="2014" name="Stand. Genomic Sci.">
        <title>Complete genome sequence of Burkholderia phymatum STM815(T), a broad host range and efficient nitrogen-fixing symbiont of Mimosa species.</title>
        <authorList>
            <person name="Moulin L."/>
            <person name="Klonowska A."/>
            <person name="Caroline B."/>
            <person name="Booth K."/>
            <person name="Vriezen J.A."/>
            <person name="Melkonian R."/>
            <person name="James E.K."/>
            <person name="Young J.P."/>
            <person name="Bena G."/>
            <person name="Hauser L."/>
            <person name="Land M."/>
            <person name="Kyrpides N."/>
            <person name="Bruce D."/>
            <person name="Chain P."/>
            <person name="Copeland A."/>
            <person name="Pitluck S."/>
            <person name="Woyke T."/>
            <person name="Lizotte-Waniewski M."/>
            <person name="Bristow J."/>
            <person name="Riley M."/>
        </authorList>
    </citation>
    <scope>NUCLEOTIDE SEQUENCE [LARGE SCALE GENOMIC DNA]</scope>
    <source>
        <strain evidence="4">DSM 17167 / CIP 108236 / LMG 21445 / STM815</strain>
        <plasmid evidence="4">Plasmid pBPHY01</plasmid>
    </source>
</reference>
<dbReference type="InterPro" id="IPR020945">
    <property type="entry name" value="DMSO/NO3_reduct_chaperone"/>
</dbReference>
<dbReference type="PANTHER" id="PTHR43680">
    <property type="entry name" value="NITRATE REDUCTASE MOLYBDENUM COFACTOR ASSEMBLY CHAPERONE"/>
    <property type="match status" value="1"/>
</dbReference>
<keyword evidence="4" id="KW-1185">Reference proteome</keyword>
<dbReference type="AlphaFoldDB" id="B2JWA6"/>
<feature type="compositionally biased region" description="Polar residues" evidence="2">
    <location>
        <begin position="207"/>
        <end position="217"/>
    </location>
</feature>
<evidence type="ECO:0000313" key="4">
    <source>
        <dbReference type="Proteomes" id="UP000001192"/>
    </source>
</evidence>
<dbReference type="GO" id="GO:0051082">
    <property type="term" value="F:unfolded protein binding"/>
    <property type="evidence" value="ECO:0007669"/>
    <property type="project" value="InterPro"/>
</dbReference>
<geneLocation type="plasmid" evidence="3 4">
    <name>pBPHY01</name>
</geneLocation>
<sequence length="239" mass="25466">MTNPSPRADALTLTLRALAHLAGYPDEALRERLLALRDALHARPVLDASRLETLDDLIFELAGATGLDAEAAYVELFDRGRGTALLLFEHVHGDSRDRGPAMIDLIQTYEAAGLQLASDELPDHLSVLLEYASTQPAEAAIALLGEIAHILRALYSALTARHSAYAAIPAALIELAGESLHAVPVPHEPELDDAWHDPAAFGGCTPDGQQRNSNSPQPIRIMRGAAAPSSQPVTNGESV</sequence>
<keyword evidence="1" id="KW-0534">Nitrate assimilation</keyword>